<keyword evidence="9" id="KW-0472">Membrane</keyword>
<dbReference type="GO" id="GO:0008810">
    <property type="term" value="F:cellulase activity"/>
    <property type="evidence" value="ECO:0007669"/>
    <property type="project" value="UniProtKB-EC"/>
</dbReference>
<dbReference type="Pfam" id="PF00759">
    <property type="entry name" value="Glyco_hydro_9"/>
    <property type="match status" value="1"/>
</dbReference>
<organism evidence="11">
    <name type="scientific">Brassica cretica</name>
    <name type="common">Mustard</name>
    <dbReference type="NCBI Taxonomy" id="69181"/>
    <lineage>
        <taxon>Eukaryota</taxon>
        <taxon>Viridiplantae</taxon>
        <taxon>Streptophyta</taxon>
        <taxon>Embryophyta</taxon>
        <taxon>Tracheophyta</taxon>
        <taxon>Spermatophyta</taxon>
        <taxon>Magnoliopsida</taxon>
        <taxon>eudicotyledons</taxon>
        <taxon>Gunneridae</taxon>
        <taxon>Pentapetalae</taxon>
        <taxon>rosids</taxon>
        <taxon>malvids</taxon>
        <taxon>Brassicales</taxon>
        <taxon>Brassicaceae</taxon>
        <taxon>Brassiceae</taxon>
        <taxon>Brassica</taxon>
    </lineage>
</organism>
<proteinExistence type="inferred from homology"/>
<gene>
    <name evidence="11" type="ORF">F2Q70_00028666</name>
</gene>
<feature type="non-terminal residue" evidence="11">
    <location>
        <position position="1"/>
    </location>
</feature>
<evidence type="ECO:0000256" key="1">
    <source>
        <dbReference type="ARBA" id="ARBA00000966"/>
    </source>
</evidence>
<evidence type="ECO:0000256" key="5">
    <source>
        <dbReference type="ARBA" id="ARBA00023001"/>
    </source>
</evidence>
<evidence type="ECO:0000256" key="6">
    <source>
        <dbReference type="ARBA" id="ARBA00023277"/>
    </source>
</evidence>
<feature type="domain" description="Glycoside hydrolase family 9" evidence="10">
    <location>
        <begin position="77"/>
        <end position="211"/>
    </location>
</feature>
<keyword evidence="9" id="KW-1133">Transmembrane helix</keyword>
<evidence type="ECO:0000256" key="2">
    <source>
        <dbReference type="ARBA" id="ARBA00007072"/>
    </source>
</evidence>
<keyword evidence="5" id="KW-0136">Cellulose degradation</keyword>
<dbReference type="SUPFAM" id="SSF48208">
    <property type="entry name" value="Six-hairpin glycosidases"/>
    <property type="match status" value="1"/>
</dbReference>
<dbReference type="GO" id="GO:0030245">
    <property type="term" value="P:cellulose catabolic process"/>
    <property type="evidence" value="ECO:0007669"/>
    <property type="project" value="UniProtKB-KW"/>
</dbReference>
<keyword evidence="6" id="KW-0119">Carbohydrate metabolism</keyword>
<accession>A0A8S9LF64</accession>
<dbReference type="AlphaFoldDB" id="A0A8S9LF64"/>
<evidence type="ECO:0000313" key="11">
    <source>
        <dbReference type="EMBL" id="KAF2603996.1"/>
    </source>
</evidence>
<dbReference type="InterPro" id="IPR012341">
    <property type="entry name" value="6hp_glycosidase-like_sf"/>
</dbReference>
<dbReference type="PANTHER" id="PTHR22298">
    <property type="entry name" value="ENDO-1,4-BETA-GLUCANASE"/>
    <property type="match status" value="1"/>
</dbReference>
<dbReference type="InterPro" id="IPR008928">
    <property type="entry name" value="6-hairpin_glycosidase_sf"/>
</dbReference>
<dbReference type="InterPro" id="IPR001701">
    <property type="entry name" value="Glyco_hydro_9"/>
</dbReference>
<dbReference type="EMBL" id="QGKY02000094">
    <property type="protein sequence ID" value="KAF2603996.1"/>
    <property type="molecule type" value="Genomic_DNA"/>
</dbReference>
<keyword evidence="8" id="KW-0624">Polysaccharide degradation</keyword>
<protein>
    <recommendedName>
        <fullName evidence="3">cellulase</fullName>
        <ecNumber evidence="3">3.2.1.4</ecNumber>
    </recommendedName>
</protein>
<comment type="catalytic activity">
    <reaction evidence="1">
        <text>Endohydrolysis of (1-&gt;4)-beta-D-glucosidic linkages in cellulose, lichenin and cereal beta-D-glucans.</text>
        <dbReference type="EC" id="3.2.1.4"/>
    </reaction>
</comment>
<evidence type="ECO:0000256" key="8">
    <source>
        <dbReference type="ARBA" id="ARBA00023326"/>
    </source>
</evidence>
<evidence type="ECO:0000256" key="4">
    <source>
        <dbReference type="ARBA" id="ARBA00022801"/>
    </source>
</evidence>
<keyword evidence="9" id="KW-0812">Transmembrane</keyword>
<comment type="similarity">
    <text evidence="2">Belongs to the glycosyl hydrolase 9 (cellulase E) family.</text>
</comment>
<dbReference type="Gene3D" id="1.50.10.10">
    <property type="match status" value="1"/>
</dbReference>
<keyword evidence="4" id="KW-0378">Hydrolase</keyword>
<reference evidence="11" key="1">
    <citation type="submission" date="2019-12" db="EMBL/GenBank/DDBJ databases">
        <title>Genome sequencing and annotation of Brassica cretica.</title>
        <authorList>
            <person name="Studholme D.J."/>
            <person name="Sarris P.F."/>
        </authorList>
    </citation>
    <scope>NUCLEOTIDE SEQUENCE</scope>
    <source>
        <strain evidence="11">PFS-102/07</strain>
        <tissue evidence="11">Leaf</tissue>
    </source>
</reference>
<dbReference type="EC" id="3.2.1.4" evidence="3"/>
<evidence type="ECO:0000259" key="10">
    <source>
        <dbReference type="Pfam" id="PF00759"/>
    </source>
</evidence>
<comment type="caution">
    <text evidence="11">The sequence shown here is derived from an EMBL/GenBank/DDBJ whole genome shotgun (WGS) entry which is preliminary data.</text>
</comment>
<feature type="transmembrane region" description="Helical" evidence="9">
    <location>
        <begin position="40"/>
        <end position="63"/>
    </location>
</feature>
<evidence type="ECO:0000256" key="3">
    <source>
        <dbReference type="ARBA" id="ARBA00012601"/>
    </source>
</evidence>
<evidence type="ECO:0000256" key="7">
    <source>
        <dbReference type="ARBA" id="ARBA00023295"/>
    </source>
</evidence>
<name>A0A8S9LF64_BRACR</name>
<keyword evidence="7" id="KW-0326">Glycosidase</keyword>
<evidence type="ECO:0000256" key="9">
    <source>
        <dbReference type="SAM" id="Phobius"/>
    </source>
</evidence>
<sequence>MRREVEMQEVDWPKPSEEMQSRWLLQHSPKPKKKTVRKQTCTWTLAFIGIGVVIAFSMTIGALTHRHHYQQQAREAYNMALHTGLKFFNSRRSALLCFVVSAGRLPDENNITWRGDSCIRDRKYHVSSHQNLFGCYYAGGDAIKSSFKMSVTTRPVGTTCPYQQLGELSHVEGIIKWGTDYFLKTFDSSAADTIHDMMSQVGSAGTERYCGRKQVGSAGTERYCGMRPEGIDYERK</sequence>